<dbReference type="GO" id="GO:0003677">
    <property type="term" value="F:DNA binding"/>
    <property type="evidence" value="ECO:0007669"/>
    <property type="project" value="UniProtKB-UniRule"/>
</dbReference>
<keyword evidence="1 2" id="KW-0238">DNA-binding</keyword>
<dbReference type="STRING" id="1121455.SAMN02745728_00115"/>
<keyword evidence="2" id="KW-0963">Cytoplasm</keyword>
<comment type="similarity">
    <text evidence="2">Belongs to the YbaB/EbfC family.</text>
</comment>
<comment type="subcellular location">
    <subcellularLocation>
        <location evidence="2">Cytoplasm</location>
        <location evidence="2">Nucleoid</location>
    </subcellularLocation>
</comment>
<dbReference type="GO" id="GO:0005829">
    <property type="term" value="C:cytosol"/>
    <property type="evidence" value="ECO:0007669"/>
    <property type="project" value="TreeGrafter"/>
</dbReference>
<accession>A0A1M7RSW7</accession>
<dbReference type="Gene3D" id="3.30.1310.10">
    <property type="entry name" value="Nucleoid-associated protein YbaB-like domain"/>
    <property type="match status" value="1"/>
</dbReference>
<keyword evidence="5" id="KW-1185">Reference proteome</keyword>
<reference evidence="4 5" key="1">
    <citation type="submission" date="2016-12" db="EMBL/GenBank/DDBJ databases">
        <authorList>
            <person name="Song W.-J."/>
            <person name="Kurnit D.M."/>
        </authorList>
    </citation>
    <scope>NUCLEOTIDE SEQUENCE [LARGE SCALE GENOMIC DNA]</scope>
    <source>
        <strain evidence="4 5">DSM 11393</strain>
    </source>
</reference>
<dbReference type="Pfam" id="PF02575">
    <property type="entry name" value="YbaB_DNA_bd"/>
    <property type="match status" value="1"/>
</dbReference>
<comment type="function">
    <text evidence="2">Binds to DNA and alters its conformation. May be involved in regulation of gene expression, nucleoid organization and DNA protection.</text>
</comment>
<dbReference type="InterPro" id="IPR004401">
    <property type="entry name" value="YbaB/EbfC"/>
</dbReference>
<dbReference type="RefSeq" id="WP_072695430.1">
    <property type="nucleotide sequence ID" value="NZ_FRDI01000002.1"/>
</dbReference>
<keyword evidence="3" id="KW-0175">Coiled coil</keyword>
<dbReference type="EMBL" id="FRDI01000002">
    <property type="protein sequence ID" value="SHN49270.1"/>
    <property type="molecule type" value="Genomic_DNA"/>
</dbReference>
<organism evidence="4 5">
    <name type="scientific">Desulfovibrio litoralis DSM 11393</name>
    <dbReference type="NCBI Taxonomy" id="1121455"/>
    <lineage>
        <taxon>Bacteria</taxon>
        <taxon>Pseudomonadati</taxon>
        <taxon>Thermodesulfobacteriota</taxon>
        <taxon>Desulfovibrionia</taxon>
        <taxon>Desulfovibrionales</taxon>
        <taxon>Desulfovibrionaceae</taxon>
        <taxon>Desulfovibrio</taxon>
    </lineage>
</organism>
<dbReference type="GO" id="GO:0043590">
    <property type="term" value="C:bacterial nucleoid"/>
    <property type="evidence" value="ECO:0007669"/>
    <property type="project" value="UniProtKB-UniRule"/>
</dbReference>
<comment type="subunit">
    <text evidence="2">Homodimer.</text>
</comment>
<feature type="coiled-coil region" evidence="3">
    <location>
        <begin position="4"/>
        <end position="31"/>
    </location>
</feature>
<dbReference type="OrthoDB" id="9803080at2"/>
<dbReference type="PANTHER" id="PTHR33449:SF1">
    <property type="entry name" value="NUCLEOID-ASSOCIATED PROTEIN YBAB"/>
    <property type="match status" value="1"/>
</dbReference>
<sequence length="113" mass="12089">MFGMGDLLKQAQEMQANIQKVQAELANILVDGSSGGGMVKVVCTAGQELVSINIDPVLIDPNEKSMLEDMVQAAVNDALRNAKKRSEEEMAKITNGIKLPGGFNLPAGFKLPF</sequence>
<name>A0A1M7RSW7_9BACT</name>
<dbReference type="PANTHER" id="PTHR33449">
    <property type="entry name" value="NUCLEOID-ASSOCIATED PROTEIN YBAB"/>
    <property type="match status" value="1"/>
</dbReference>
<evidence type="ECO:0000256" key="1">
    <source>
        <dbReference type="ARBA" id="ARBA00023125"/>
    </source>
</evidence>
<evidence type="ECO:0000256" key="3">
    <source>
        <dbReference type="SAM" id="Coils"/>
    </source>
</evidence>
<dbReference type="PIRSF" id="PIRSF004555">
    <property type="entry name" value="UCP004555"/>
    <property type="match status" value="1"/>
</dbReference>
<dbReference type="Proteomes" id="UP000186469">
    <property type="component" value="Unassembled WGS sequence"/>
</dbReference>
<evidence type="ECO:0000256" key="2">
    <source>
        <dbReference type="HAMAP-Rule" id="MF_00274"/>
    </source>
</evidence>
<dbReference type="NCBIfam" id="TIGR00103">
    <property type="entry name" value="DNA_YbaB_EbfC"/>
    <property type="match status" value="1"/>
</dbReference>
<evidence type="ECO:0000313" key="4">
    <source>
        <dbReference type="EMBL" id="SHN49270.1"/>
    </source>
</evidence>
<protein>
    <recommendedName>
        <fullName evidence="2">Nucleoid-associated protein SAMN02745728_00115</fullName>
    </recommendedName>
</protein>
<dbReference type="HAMAP" id="MF_00274">
    <property type="entry name" value="DNA_YbaB_EbfC"/>
    <property type="match status" value="1"/>
</dbReference>
<dbReference type="SUPFAM" id="SSF82607">
    <property type="entry name" value="YbaB-like"/>
    <property type="match status" value="1"/>
</dbReference>
<proteinExistence type="inferred from homology"/>
<dbReference type="InterPro" id="IPR036894">
    <property type="entry name" value="YbaB-like_sf"/>
</dbReference>
<dbReference type="AlphaFoldDB" id="A0A1M7RSW7"/>
<gene>
    <name evidence="4" type="ORF">SAMN02745728_00115</name>
</gene>
<evidence type="ECO:0000313" key="5">
    <source>
        <dbReference type="Proteomes" id="UP000186469"/>
    </source>
</evidence>